<keyword evidence="2" id="KW-1133">Transmembrane helix</keyword>
<feature type="region of interest" description="Disordered" evidence="1">
    <location>
        <begin position="153"/>
        <end position="173"/>
    </location>
</feature>
<name>A0A9D1NN42_9BACT</name>
<evidence type="ECO:0000313" key="3">
    <source>
        <dbReference type="EMBL" id="HIV09382.1"/>
    </source>
</evidence>
<gene>
    <name evidence="3" type="ORF">IAC79_04635</name>
</gene>
<feature type="region of interest" description="Disordered" evidence="1">
    <location>
        <begin position="386"/>
        <end position="405"/>
    </location>
</feature>
<evidence type="ECO:0000313" key="4">
    <source>
        <dbReference type="Proteomes" id="UP000886845"/>
    </source>
</evidence>
<protein>
    <submittedName>
        <fullName evidence="3">Uncharacterized protein</fullName>
    </submittedName>
</protein>
<dbReference type="NCBIfam" id="NF042425">
    <property type="entry name" value="Amuc_1099_fam"/>
    <property type="match status" value="1"/>
</dbReference>
<reference evidence="3" key="1">
    <citation type="submission" date="2020-10" db="EMBL/GenBank/DDBJ databases">
        <authorList>
            <person name="Gilroy R."/>
        </authorList>
    </citation>
    <scope>NUCLEOTIDE SEQUENCE</scope>
    <source>
        <strain evidence="3">35461</strain>
    </source>
</reference>
<dbReference type="Proteomes" id="UP000886845">
    <property type="component" value="Unassembled WGS sequence"/>
</dbReference>
<keyword evidence="2" id="KW-0812">Transmembrane</keyword>
<proteinExistence type="predicted"/>
<keyword evidence="2" id="KW-0472">Membrane</keyword>
<dbReference type="AlphaFoldDB" id="A0A9D1NN42"/>
<dbReference type="EMBL" id="DVOR01000147">
    <property type="protein sequence ID" value="HIV09382.1"/>
    <property type="molecule type" value="Genomic_DNA"/>
</dbReference>
<reference evidence="3" key="2">
    <citation type="journal article" date="2021" name="PeerJ">
        <title>Extensive microbial diversity within the chicken gut microbiome revealed by metagenomics and culture.</title>
        <authorList>
            <person name="Gilroy R."/>
            <person name="Ravi A."/>
            <person name="Getino M."/>
            <person name="Pursley I."/>
            <person name="Horton D.L."/>
            <person name="Alikhan N.F."/>
            <person name="Baker D."/>
            <person name="Gharbi K."/>
            <person name="Hall N."/>
            <person name="Watson M."/>
            <person name="Adriaenssens E.M."/>
            <person name="Foster-Nyarko E."/>
            <person name="Jarju S."/>
            <person name="Secka A."/>
            <person name="Antonio M."/>
            <person name="Oren A."/>
            <person name="Chaudhuri R.R."/>
            <person name="La Ragione R."/>
            <person name="Hildebrand F."/>
            <person name="Pallen M.J."/>
        </authorList>
    </citation>
    <scope>NUCLEOTIDE SEQUENCE</scope>
    <source>
        <strain evidence="3">35461</strain>
    </source>
</reference>
<dbReference type="InterPro" id="IPR049974">
    <property type="entry name" value="Amuc_1099-like"/>
</dbReference>
<sequence length="405" mass="43318">MAKELPPILRQYDRLIAVGVLAAVAISLLYLVVFGLQAKEKEEKYKTSVTAPSAEPIKPADFSALRKAIDAAAKPDPKAALRVRASAEDPDLFTPERRVFCIKCANPIEFAGEDSDVAQKCPFCGAAQPVKEKIDYSTVDSDEDGLPDVWETANKLNPNDPADADADNDSDGFTNAQEYLAKTDPNDAKSHPAYDDFLRLGEISGTKVPLRITNAMQLPSVKDAAGNEVKVFDVTFVSVSPDGVAGTTPLRVKTGAPIGKTGFTLVRYDRVDKKPIKVGQHGTTQLIEVSTALVKRDSDGKTATLTHWDPKNPDWPGEPLLEQQARLSCEIPGVEPATVTEGGAYRVKAETYAVKRIDPAAKTVTLERRADKRVIVLGEAGLVQAPAAKPAPAPAAAKPAGGQAK</sequence>
<comment type="caution">
    <text evidence="3">The sequence shown here is derived from an EMBL/GenBank/DDBJ whole genome shotgun (WGS) entry which is preliminary data.</text>
</comment>
<evidence type="ECO:0000256" key="2">
    <source>
        <dbReference type="SAM" id="Phobius"/>
    </source>
</evidence>
<evidence type="ECO:0000256" key="1">
    <source>
        <dbReference type="SAM" id="MobiDB-lite"/>
    </source>
</evidence>
<feature type="transmembrane region" description="Helical" evidence="2">
    <location>
        <begin position="15"/>
        <end position="36"/>
    </location>
</feature>
<accession>A0A9D1NN42</accession>
<organism evidence="3 4">
    <name type="scientific">Candidatus Spyradenecus faecavium</name>
    <dbReference type="NCBI Taxonomy" id="2840947"/>
    <lineage>
        <taxon>Bacteria</taxon>
        <taxon>Pseudomonadati</taxon>
        <taxon>Lentisphaerota</taxon>
        <taxon>Lentisphaeria</taxon>
        <taxon>Lentisphaerales</taxon>
        <taxon>Lentisphaeraceae</taxon>
        <taxon>Lentisphaeraceae incertae sedis</taxon>
        <taxon>Candidatus Spyradenecus</taxon>
    </lineage>
</organism>